<dbReference type="RefSeq" id="WP_146781695.1">
    <property type="nucleotide sequence ID" value="NZ_BAABIO010000006.1"/>
</dbReference>
<dbReference type="Gene3D" id="3.40.50.2300">
    <property type="match status" value="1"/>
</dbReference>
<dbReference type="GO" id="GO:0000156">
    <property type="term" value="F:phosphorelay response regulator activity"/>
    <property type="evidence" value="ECO:0007669"/>
    <property type="project" value="InterPro"/>
</dbReference>
<dbReference type="Pfam" id="PF04397">
    <property type="entry name" value="LytTR"/>
    <property type="match status" value="1"/>
</dbReference>
<evidence type="ECO:0000313" key="4">
    <source>
        <dbReference type="EMBL" id="QEC54615.1"/>
    </source>
</evidence>
<sequence>MQIKSVIIDDEPLALEVLRQYIEKFPSLQLLQSFDDAVAGRSYLKTNAVDLLFIDINMPDVKGTELVRSLENRPMVIFTTAYKNYALEGFELDAIDYLVKPIAFERFSKAVQKATEFYGLRQSVKPENDNLFVRAEYQLVKIPFSDIDYIESVEDYLKIHIANSRPVMTLMTMKAVLEKLPASQFARIHRSYIVQLSKIKSVVNRKVNLGNVELPVSSSYVEFIKEWTKQ</sequence>
<keyword evidence="1" id="KW-0597">Phosphoprotein</keyword>
<dbReference type="KEGG" id="fgg:FSB75_01435"/>
<dbReference type="SMART" id="SM00850">
    <property type="entry name" value="LytTR"/>
    <property type="match status" value="1"/>
</dbReference>
<dbReference type="InterPro" id="IPR011006">
    <property type="entry name" value="CheY-like_superfamily"/>
</dbReference>
<evidence type="ECO:0000259" key="2">
    <source>
        <dbReference type="PROSITE" id="PS50110"/>
    </source>
</evidence>
<dbReference type="PANTHER" id="PTHR37299">
    <property type="entry name" value="TRANSCRIPTIONAL REGULATOR-RELATED"/>
    <property type="match status" value="1"/>
</dbReference>
<feature type="domain" description="HTH LytTR-type" evidence="3">
    <location>
        <begin position="138"/>
        <end position="230"/>
    </location>
</feature>
<evidence type="ECO:0000259" key="3">
    <source>
        <dbReference type="PROSITE" id="PS50930"/>
    </source>
</evidence>
<dbReference type="AlphaFoldDB" id="A0A5B8UE39"/>
<dbReference type="InterPro" id="IPR001789">
    <property type="entry name" value="Sig_transdc_resp-reg_receiver"/>
</dbReference>
<dbReference type="InterPro" id="IPR046947">
    <property type="entry name" value="LytR-like"/>
</dbReference>
<evidence type="ECO:0000256" key="1">
    <source>
        <dbReference type="PROSITE-ProRule" id="PRU00169"/>
    </source>
</evidence>
<protein>
    <submittedName>
        <fullName evidence="4">Response regulator transcription factor</fullName>
    </submittedName>
</protein>
<dbReference type="PROSITE" id="PS50110">
    <property type="entry name" value="RESPONSE_REGULATORY"/>
    <property type="match status" value="1"/>
</dbReference>
<feature type="domain" description="Response regulatory" evidence="2">
    <location>
        <begin position="4"/>
        <end position="115"/>
    </location>
</feature>
<dbReference type="SUPFAM" id="SSF52172">
    <property type="entry name" value="CheY-like"/>
    <property type="match status" value="1"/>
</dbReference>
<evidence type="ECO:0000313" key="5">
    <source>
        <dbReference type="Proteomes" id="UP000321204"/>
    </source>
</evidence>
<dbReference type="SMART" id="SM00448">
    <property type="entry name" value="REC"/>
    <property type="match status" value="1"/>
</dbReference>
<dbReference type="PROSITE" id="PS50930">
    <property type="entry name" value="HTH_LYTTR"/>
    <property type="match status" value="1"/>
</dbReference>
<dbReference type="InterPro" id="IPR007492">
    <property type="entry name" value="LytTR_DNA-bd_dom"/>
</dbReference>
<dbReference type="Gene3D" id="2.40.50.1020">
    <property type="entry name" value="LytTr DNA-binding domain"/>
    <property type="match status" value="1"/>
</dbReference>
<dbReference type="GO" id="GO:0003677">
    <property type="term" value="F:DNA binding"/>
    <property type="evidence" value="ECO:0007669"/>
    <property type="project" value="InterPro"/>
</dbReference>
<feature type="modified residue" description="4-aspartylphosphate" evidence="1">
    <location>
        <position position="55"/>
    </location>
</feature>
<keyword evidence="5" id="KW-1185">Reference proteome</keyword>
<dbReference type="EMBL" id="CP042433">
    <property type="protein sequence ID" value="QEC54615.1"/>
    <property type="molecule type" value="Genomic_DNA"/>
</dbReference>
<dbReference type="OrthoDB" id="1646880at2"/>
<dbReference type="Pfam" id="PF00072">
    <property type="entry name" value="Response_reg"/>
    <property type="match status" value="1"/>
</dbReference>
<accession>A0A5B8UE39</accession>
<dbReference type="PANTHER" id="PTHR37299:SF1">
    <property type="entry name" value="STAGE 0 SPORULATION PROTEIN A HOMOLOG"/>
    <property type="match status" value="1"/>
</dbReference>
<reference evidence="4 5" key="1">
    <citation type="journal article" date="2015" name="Int. J. Syst. Evol. Microbiol.">
        <title>Flavisolibacter ginsenosidimutans sp. nov., with ginsenoside-converting activity isolated from soil used for cultivating ginseng.</title>
        <authorList>
            <person name="Zhao Y."/>
            <person name="Liu Q."/>
            <person name="Kang M.S."/>
            <person name="Jin F."/>
            <person name="Yu H."/>
            <person name="Im W.T."/>
        </authorList>
    </citation>
    <scope>NUCLEOTIDE SEQUENCE [LARGE SCALE GENOMIC DNA]</scope>
    <source>
        <strain evidence="4 5">Gsoil 636</strain>
    </source>
</reference>
<proteinExistence type="predicted"/>
<gene>
    <name evidence="4" type="ORF">FSB75_01435</name>
</gene>
<organism evidence="4 5">
    <name type="scientific">Flavisolibacter ginsenosidimutans</name>
    <dbReference type="NCBI Taxonomy" id="661481"/>
    <lineage>
        <taxon>Bacteria</taxon>
        <taxon>Pseudomonadati</taxon>
        <taxon>Bacteroidota</taxon>
        <taxon>Chitinophagia</taxon>
        <taxon>Chitinophagales</taxon>
        <taxon>Chitinophagaceae</taxon>
        <taxon>Flavisolibacter</taxon>
    </lineage>
</organism>
<name>A0A5B8UE39_9BACT</name>
<dbReference type="Proteomes" id="UP000321204">
    <property type="component" value="Chromosome"/>
</dbReference>